<keyword evidence="1" id="KW-0813">Transport</keyword>
<dbReference type="Pfam" id="PF00005">
    <property type="entry name" value="ABC_tran"/>
    <property type="match status" value="1"/>
</dbReference>
<name>A0ABX9MX98_9BURK</name>
<evidence type="ECO:0000256" key="1">
    <source>
        <dbReference type="ARBA" id="ARBA00022448"/>
    </source>
</evidence>
<dbReference type="PANTHER" id="PTHR45772:SF7">
    <property type="entry name" value="AMINO ACID ABC TRANSPORTER ATP-BINDING PROTEIN"/>
    <property type="match status" value="1"/>
</dbReference>
<keyword evidence="4 6" id="KW-0067">ATP-binding</keyword>
<evidence type="ECO:0000313" key="6">
    <source>
        <dbReference type="EMBL" id="RII83166.1"/>
    </source>
</evidence>
<evidence type="ECO:0000259" key="5">
    <source>
        <dbReference type="PROSITE" id="PS50893"/>
    </source>
</evidence>
<evidence type="ECO:0000313" key="7">
    <source>
        <dbReference type="Proteomes" id="UP000266483"/>
    </source>
</evidence>
<dbReference type="Gene3D" id="3.40.50.300">
    <property type="entry name" value="P-loop containing nucleotide triphosphate hydrolases"/>
    <property type="match status" value="1"/>
</dbReference>
<evidence type="ECO:0000256" key="4">
    <source>
        <dbReference type="ARBA" id="ARBA00022840"/>
    </source>
</evidence>
<dbReference type="InterPro" id="IPR003593">
    <property type="entry name" value="AAA+_ATPase"/>
</dbReference>
<keyword evidence="3" id="KW-0547">Nucleotide-binding</keyword>
<dbReference type="SUPFAM" id="SSF52540">
    <property type="entry name" value="P-loop containing nucleoside triphosphate hydrolases"/>
    <property type="match status" value="1"/>
</dbReference>
<proteinExistence type="predicted"/>
<dbReference type="SMART" id="SM00382">
    <property type="entry name" value="AAA"/>
    <property type="match status" value="1"/>
</dbReference>
<sequence>MSIDTQVKAPEPNTSESLVLEGRGLTMRFGGLVAVESVDITLKRGEVLAIIGPNGAGKTTLLNLITGIYTPTEGDVFLEGQRLNGIPAHKIAEAGIARTFQTSRLFGSLSVLDNVIIGMHTRTKCGVLTALLLPGRANAEMRRAAERAGELLKRVSPDLYERRNQLASSLPQADRRRLEIARALATEPKVVLLDEPSSGMDDRDTDALIADIRRLQQENPTLSFIIIEHDMRLVAALPHRVMVLDYGRKIGDDRFEVVRQLPRVQEAYLGRKASHA</sequence>
<dbReference type="InterPro" id="IPR027417">
    <property type="entry name" value="P-loop_NTPase"/>
</dbReference>
<dbReference type="InterPro" id="IPR003439">
    <property type="entry name" value="ABC_transporter-like_ATP-bd"/>
</dbReference>
<keyword evidence="7" id="KW-1185">Reference proteome</keyword>
<dbReference type="PANTHER" id="PTHR45772">
    <property type="entry name" value="CONSERVED COMPONENT OF ABC TRANSPORTER FOR NATURAL AMINO ACIDS-RELATED"/>
    <property type="match status" value="1"/>
</dbReference>
<dbReference type="PROSITE" id="PS50893">
    <property type="entry name" value="ABC_TRANSPORTER_2"/>
    <property type="match status" value="1"/>
</dbReference>
<accession>A0ABX9MX98</accession>
<evidence type="ECO:0000256" key="2">
    <source>
        <dbReference type="ARBA" id="ARBA00022475"/>
    </source>
</evidence>
<dbReference type="RefSeq" id="WP_119441567.1">
    <property type="nucleotide sequence ID" value="NZ_CP170494.1"/>
</dbReference>
<comment type="caution">
    <text evidence="6">The sequence shown here is derived from an EMBL/GenBank/DDBJ whole genome shotgun (WGS) entry which is preliminary data.</text>
</comment>
<keyword evidence="2" id="KW-0472">Membrane</keyword>
<reference evidence="6 7" key="1">
    <citation type="submission" date="2017-08" db="EMBL/GenBank/DDBJ databases">
        <title>Pusillimonas indicus sp. nov., a member of the family Alcaligenaceae isolated from surface seawater.</title>
        <authorList>
            <person name="Li J."/>
        </authorList>
    </citation>
    <scope>NUCLEOTIDE SEQUENCE [LARGE SCALE GENOMIC DNA]</scope>
    <source>
        <strain evidence="6 7">17-4A</strain>
    </source>
</reference>
<dbReference type="GO" id="GO:0005524">
    <property type="term" value="F:ATP binding"/>
    <property type="evidence" value="ECO:0007669"/>
    <property type="project" value="UniProtKB-KW"/>
</dbReference>
<dbReference type="EMBL" id="NQOU01000002">
    <property type="protein sequence ID" value="RII83166.1"/>
    <property type="molecule type" value="Genomic_DNA"/>
</dbReference>
<feature type="domain" description="ABC transporter" evidence="5">
    <location>
        <begin position="20"/>
        <end position="271"/>
    </location>
</feature>
<keyword evidence="2" id="KW-1003">Cell membrane</keyword>
<protein>
    <submittedName>
        <fullName evidence="6">ABC transporter ATP-binding protein</fullName>
    </submittedName>
</protein>
<dbReference type="Proteomes" id="UP000266483">
    <property type="component" value="Unassembled WGS sequence"/>
</dbReference>
<evidence type="ECO:0000256" key="3">
    <source>
        <dbReference type="ARBA" id="ARBA00022741"/>
    </source>
</evidence>
<dbReference type="CDD" id="cd03219">
    <property type="entry name" value="ABC_Mj1267_LivG_branched"/>
    <property type="match status" value="1"/>
</dbReference>
<gene>
    <name evidence="6" type="ORF">CJO09_06040</name>
</gene>
<dbReference type="InterPro" id="IPR051120">
    <property type="entry name" value="ABC_AA/LPS_Transport"/>
</dbReference>
<organism evidence="6 7">
    <name type="scientific">Neopusillimonas maritima</name>
    <dbReference type="NCBI Taxonomy" id="2026239"/>
    <lineage>
        <taxon>Bacteria</taxon>
        <taxon>Pseudomonadati</taxon>
        <taxon>Pseudomonadota</taxon>
        <taxon>Betaproteobacteria</taxon>
        <taxon>Burkholderiales</taxon>
        <taxon>Alcaligenaceae</taxon>
        <taxon>Neopusillimonas</taxon>
    </lineage>
</organism>